<feature type="region of interest" description="Disordered" evidence="3">
    <location>
        <begin position="1"/>
        <end position="41"/>
    </location>
</feature>
<dbReference type="PANTHER" id="PTHR15835">
    <property type="entry name" value="NUCLEAR-INTERACTING PARTNER OF ALK"/>
    <property type="match status" value="1"/>
</dbReference>
<evidence type="ECO:0000256" key="3">
    <source>
        <dbReference type="SAM" id="MobiDB-lite"/>
    </source>
</evidence>
<evidence type="ECO:0000313" key="5">
    <source>
        <dbReference type="EMBL" id="CAI0400809.1"/>
    </source>
</evidence>
<proteinExistence type="predicted"/>
<comment type="subcellular location">
    <subcellularLocation>
        <location evidence="1">Nucleus</location>
    </subcellularLocation>
</comment>
<dbReference type="InterPro" id="IPR012935">
    <property type="entry name" value="NuBaID_N"/>
</dbReference>
<dbReference type="Proteomes" id="UP001154282">
    <property type="component" value="Unassembled WGS sequence"/>
</dbReference>
<feature type="compositionally biased region" description="Basic and acidic residues" evidence="3">
    <location>
        <begin position="485"/>
        <end position="496"/>
    </location>
</feature>
<protein>
    <recommendedName>
        <fullName evidence="4">C3HC-type domain-containing protein</fullName>
    </recommendedName>
</protein>
<dbReference type="Pfam" id="PF07967">
    <property type="entry name" value="zf-C3HC"/>
    <property type="match status" value="1"/>
</dbReference>
<feature type="compositionally biased region" description="Low complexity" evidence="3">
    <location>
        <begin position="295"/>
        <end position="306"/>
    </location>
</feature>
<reference evidence="5" key="1">
    <citation type="submission" date="2022-08" db="EMBL/GenBank/DDBJ databases">
        <authorList>
            <person name="Gutierrez-Valencia J."/>
        </authorList>
    </citation>
    <scope>NUCLEOTIDE SEQUENCE</scope>
</reference>
<evidence type="ECO:0000259" key="4">
    <source>
        <dbReference type="Pfam" id="PF07967"/>
    </source>
</evidence>
<sequence length="761" mass="82626">MAEDPEKKFHSIMDKLFSSPNSSSLSSSAGESSRGKKRPNPESALALVEPRAMGDILDVPQRSVVAQSNVPLCRPWDRGDLMKRLATFKSMTWFGKPKAVNAVSCARRGWINVDADIIACEACGARLLFSTPSSWPQQQGKQYPYADEFEKAALVFSLKLDSGHKLLCPWADNTCDERLAEFPPTPFPVLVDQFEERSSKLLQLLALPVVSSSAIEYMRSPQLEEFLSQSPNLNLWNESASISEIEFLGNEKEAESAKLYYQAQLLISLCGWEPHLLPYVVDCVEKPKGSEILKSSLTDSTRHSSSNVRSAATGQKEVSEEGRSNVASSVDPNSIVLNCGLCGASVGLWTYSTVPRPLELFRVAGVVEVNSKSGGQELENTDPVNKVGVVTSSSNSFLSPPTSMKFTIAGGPPPTKQNFKATVSLPVIGRNLRARLSYDKDFGDHSNGSQLDSASQSQKLFSSNMPMDHTEDKAGDNLSQSETLDSSKGKEHDERQGSAANTEHSSVFNSGGCKTPENDNAQPLLEASTSVAPNIQSNQSESSSIKSSLISIRKSNGGIEGSHNQGNGEVVVSGTGKEFKEVASDRSVDFDPIRQHRHFCPWIVPTNSGAAGWQQTLTALHRQNDPSNSSPKTPPSASSIIKAFLVSVSQKAKARSWIKLKHHFICSELILPGDASLPTHQFTRPGSANRDNIILQTNDESTCWLPINGYIKKFPPCRFFAAAAQLFTTPAFLTLSSYLALGASRSSSEVLLKSENCEVSA</sequence>
<feature type="compositionally biased region" description="Basic and acidic residues" evidence="3">
    <location>
        <begin position="1"/>
        <end position="13"/>
    </location>
</feature>
<dbReference type="PANTHER" id="PTHR15835:SF6">
    <property type="entry name" value="ZINC FINGER C3HC-TYPE PROTEIN 1"/>
    <property type="match status" value="1"/>
</dbReference>
<feature type="region of interest" description="Disordered" evidence="3">
    <location>
        <begin position="463"/>
        <end position="521"/>
    </location>
</feature>
<dbReference type="EMBL" id="CAMGYJ010000004">
    <property type="protein sequence ID" value="CAI0400809.1"/>
    <property type="molecule type" value="Genomic_DNA"/>
</dbReference>
<organism evidence="5 6">
    <name type="scientific">Linum tenue</name>
    <dbReference type="NCBI Taxonomy" id="586396"/>
    <lineage>
        <taxon>Eukaryota</taxon>
        <taxon>Viridiplantae</taxon>
        <taxon>Streptophyta</taxon>
        <taxon>Embryophyta</taxon>
        <taxon>Tracheophyta</taxon>
        <taxon>Spermatophyta</taxon>
        <taxon>Magnoliopsida</taxon>
        <taxon>eudicotyledons</taxon>
        <taxon>Gunneridae</taxon>
        <taxon>Pentapetalae</taxon>
        <taxon>rosids</taxon>
        <taxon>fabids</taxon>
        <taxon>Malpighiales</taxon>
        <taxon>Linaceae</taxon>
        <taxon>Linum</taxon>
    </lineage>
</organism>
<accession>A0AAV0IVT4</accession>
<evidence type="ECO:0000256" key="1">
    <source>
        <dbReference type="ARBA" id="ARBA00004123"/>
    </source>
</evidence>
<evidence type="ECO:0000256" key="2">
    <source>
        <dbReference type="ARBA" id="ARBA00023242"/>
    </source>
</evidence>
<name>A0AAV0IVT4_9ROSI</name>
<feature type="region of interest" description="Disordered" evidence="3">
    <location>
        <begin position="294"/>
        <end position="327"/>
    </location>
</feature>
<dbReference type="GO" id="GO:0008270">
    <property type="term" value="F:zinc ion binding"/>
    <property type="evidence" value="ECO:0007669"/>
    <property type="project" value="InterPro"/>
</dbReference>
<keyword evidence="2" id="KW-0539">Nucleus</keyword>
<feature type="domain" description="C3HC-type" evidence="4">
    <location>
        <begin position="75"/>
        <end position="209"/>
    </location>
</feature>
<comment type="caution">
    <text evidence="5">The sequence shown here is derived from an EMBL/GenBank/DDBJ whole genome shotgun (WGS) entry which is preliminary data.</text>
</comment>
<feature type="compositionally biased region" description="Low complexity" evidence="3">
    <location>
        <begin position="18"/>
        <end position="32"/>
    </location>
</feature>
<dbReference type="GO" id="GO:0005634">
    <property type="term" value="C:nucleus"/>
    <property type="evidence" value="ECO:0007669"/>
    <property type="project" value="UniProtKB-SubCell"/>
</dbReference>
<dbReference type="AlphaFoldDB" id="A0AAV0IVT4"/>
<keyword evidence="6" id="KW-1185">Reference proteome</keyword>
<evidence type="ECO:0000313" key="6">
    <source>
        <dbReference type="Proteomes" id="UP001154282"/>
    </source>
</evidence>
<feature type="compositionally biased region" description="Polar residues" evidence="3">
    <location>
        <begin position="498"/>
        <end position="509"/>
    </location>
</feature>
<gene>
    <name evidence="5" type="ORF">LITE_LOCUS10917</name>
</gene>